<comment type="similarity">
    <text evidence="1">Belongs to the type-B carboxylesterase/lipase family.</text>
</comment>
<feature type="domain" description="Carboxylesterase type B" evidence="7">
    <location>
        <begin position="548"/>
        <end position="891"/>
    </location>
</feature>
<dbReference type="InterPro" id="IPR029058">
    <property type="entry name" value="AB_hydrolase_fold"/>
</dbReference>
<dbReference type="InterPro" id="IPR002018">
    <property type="entry name" value="CarbesteraseB"/>
</dbReference>
<feature type="chain" id="PRO_5035416040" description="Carboxylesterase type B domain-containing protein" evidence="6">
    <location>
        <begin position="16"/>
        <end position="985"/>
    </location>
</feature>
<keyword evidence="2" id="KW-0719">Serine esterase</keyword>
<dbReference type="PROSITE" id="PS00122">
    <property type="entry name" value="CARBOXYLESTERASE_B_1"/>
    <property type="match status" value="2"/>
</dbReference>
<evidence type="ECO:0000256" key="6">
    <source>
        <dbReference type="SAM" id="SignalP"/>
    </source>
</evidence>
<keyword evidence="5" id="KW-0325">Glycoprotein</keyword>
<dbReference type="EMBL" id="JABDTM020030287">
    <property type="protein sequence ID" value="KAH0807488.1"/>
    <property type="molecule type" value="Genomic_DNA"/>
</dbReference>
<dbReference type="Gene3D" id="3.40.50.1820">
    <property type="entry name" value="alpha/beta hydrolase"/>
    <property type="match status" value="2"/>
</dbReference>
<evidence type="ECO:0000313" key="8">
    <source>
        <dbReference type="EMBL" id="KAH0807477.1"/>
    </source>
</evidence>
<proteinExistence type="inferred from homology"/>
<keyword evidence="10" id="KW-1185">Reference proteome</keyword>
<keyword evidence="3" id="KW-0378">Hydrolase</keyword>
<dbReference type="SUPFAM" id="SSF53474">
    <property type="entry name" value="alpha/beta-Hydrolases"/>
    <property type="match status" value="2"/>
</dbReference>
<evidence type="ECO:0000256" key="5">
    <source>
        <dbReference type="ARBA" id="ARBA00023180"/>
    </source>
</evidence>
<dbReference type="PANTHER" id="PTHR43142:SF1">
    <property type="entry name" value="CARBOXYLIC ESTER HYDROLASE"/>
    <property type="match status" value="1"/>
</dbReference>
<evidence type="ECO:0000313" key="10">
    <source>
        <dbReference type="Proteomes" id="UP000719412"/>
    </source>
</evidence>
<reference evidence="8" key="1">
    <citation type="journal article" date="2020" name="J Insects Food Feed">
        <title>The yellow mealworm (Tenebrio molitor) genome: a resource for the emerging insects as food and feed industry.</title>
        <authorList>
            <person name="Eriksson T."/>
            <person name="Andere A."/>
            <person name="Kelstrup H."/>
            <person name="Emery V."/>
            <person name="Picard C."/>
        </authorList>
    </citation>
    <scope>NUCLEOTIDE SEQUENCE</scope>
    <source>
        <strain evidence="8">Stoneville</strain>
        <tissue evidence="8">Whole head</tissue>
    </source>
</reference>
<dbReference type="AlphaFoldDB" id="A0A8J6H3Y9"/>
<name>A0A8J6H3Y9_TENMO</name>
<keyword evidence="6" id="KW-0732">Signal</keyword>
<dbReference type="EMBL" id="JABDTM020030291">
    <property type="protein sequence ID" value="KAH0807477.1"/>
    <property type="molecule type" value="Genomic_DNA"/>
</dbReference>
<evidence type="ECO:0000313" key="9">
    <source>
        <dbReference type="EMBL" id="KAH0807488.1"/>
    </source>
</evidence>
<evidence type="ECO:0000256" key="1">
    <source>
        <dbReference type="ARBA" id="ARBA00005964"/>
    </source>
</evidence>
<organism evidence="8 10">
    <name type="scientific">Tenebrio molitor</name>
    <name type="common">Yellow mealworm beetle</name>
    <dbReference type="NCBI Taxonomy" id="7067"/>
    <lineage>
        <taxon>Eukaryota</taxon>
        <taxon>Metazoa</taxon>
        <taxon>Ecdysozoa</taxon>
        <taxon>Arthropoda</taxon>
        <taxon>Hexapoda</taxon>
        <taxon>Insecta</taxon>
        <taxon>Pterygota</taxon>
        <taxon>Neoptera</taxon>
        <taxon>Endopterygota</taxon>
        <taxon>Coleoptera</taxon>
        <taxon>Polyphaga</taxon>
        <taxon>Cucujiformia</taxon>
        <taxon>Tenebrionidae</taxon>
        <taxon>Tenebrio</taxon>
    </lineage>
</organism>
<dbReference type="GO" id="GO:0052689">
    <property type="term" value="F:carboxylic ester hydrolase activity"/>
    <property type="evidence" value="ECO:0007669"/>
    <property type="project" value="UniProtKB-KW"/>
</dbReference>
<dbReference type="InterPro" id="IPR019819">
    <property type="entry name" value="Carboxylesterase_B_CS"/>
</dbReference>
<reference evidence="8" key="2">
    <citation type="submission" date="2021-08" db="EMBL/GenBank/DDBJ databases">
        <authorList>
            <person name="Eriksson T."/>
        </authorList>
    </citation>
    <scope>NUCLEOTIDE SEQUENCE</scope>
    <source>
        <strain evidence="8">Stoneville</strain>
        <tissue evidence="8">Whole head</tissue>
    </source>
</reference>
<feature type="signal peptide" evidence="6">
    <location>
        <begin position="1"/>
        <end position="15"/>
    </location>
</feature>
<sequence>MWRKVLLALATLSQAKDLLADIVLQLPNGQIRGREAVTLENRTFFAFEGVPYAAPPIGPLRFKAPQPPENWDDVLDTTHVEVVCFQTSSNNDNESEDCLYVNVYGPALETDYLPVMVFIHGGGFVDGASYGFQPDLFINHEVMLVTINYRLGAFGFLSTQDEIIPGNNGLKDQQLALQWIQDNIYLFGGDPGKVTIFGQSAGSASCAYQLLNQKSVDLFQGAILESGTFLSPWAFQRRAREIAFTTAAFLNSTFETSDDSQALLEFLQSVDARDLDAAAEKYHNMESSFEDVEILQGFYWAPVVEVKNEDAFITKNMYGLLQAGNVVKVSRYHQYESSIHTFILDPATLQSMAEAFDQQLDWVVPNDMQISDQTNRTDMGRMIRELYTSGEPFADHLGDTVRFTSDTSFTRSVIKHAELYSQFAETYFYIFSYDGALGHGNVHYDGAESVGHSEDTYYLFCSGQDCDASGYPEQDEVIRDRLLMIWTDFAKYQKQNHWCNSPTAKLGDVKLSPWKIEPSTLLREYHTQLPQLELFDSRRLNHLQTGTTEPEDCLYVNVYTPEWATGPLPVMAFIHGGGFVDGANESFQPDLFVNNEVILVTINYRIGAFGFLSTQDEIIPGNNGLKDQQFAIQWIHDNIYLFGGDSEKVTIFGQSAGSASCAYQLLSQKSVGLFQGAILESGTFLSPWAFQRRAREIAFTTAAFLNSTFETSHDSQALLEFIQSVDARDLDAAAEKYHNMEYSFEDVEILQGFYWAPVVEVKNVEAFITKNMYGLLQAGNVIKVPTLVGITSEENLLFNSDPATLQSMAEAFDQQLDWVVPNDMQISDETNRTEMGRMIRELYTSGEPFADHLGDTVRFTSDTSFTRSVIKHAELYSQFAETYFYIFSYDGALGCDASAFSEQDQITRSRLLKLWIDFATYQNPTPSTSELLQNITWPAVSTEDGDFYYLDIGENLQVKNHPKEDTYKGWNSLYESLDFNDFDTY</sequence>
<accession>A0A8J6H3Y9</accession>
<dbReference type="PROSITE" id="PS00941">
    <property type="entry name" value="CARBOXYLESTERASE_B_2"/>
    <property type="match status" value="2"/>
</dbReference>
<comment type="caution">
    <text evidence="8">The sequence shown here is derived from an EMBL/GenBank/DDBJ whole genome shotgun (WGS) entry which is preliminary data.</text>
</comment>
<protein>
    <recommendedName>
        <fullName evidence="7">Carboxylesterase type B domain-containing protein</fullName>
    </recommendedName>
</protein>
<dbReference type="Pfam" id="PF00135">
    <property type="entry name" value="COesterase"/>
    <property type="match status" value="2"/>
</dbReference>
<evidence type="ECO:0000259" key="7">
    <source>
        <dbReference type="Pfam" id="PF00135"/>
    </source>
</evidence>
<dbReference type="InterPro" id="IPR019826">
    <property type="entry name" value="Carboxylesterase_B_AS"/>
</dbReference>
<dbReference type="PANTHER" id="PTHR43142">
    <property type="entry name" value="CARBOXYLIC ESTER HYDROLASE"/>
    <property type="match status" value="1"/>
</dbReference>
<keyword evidence="4" id="KW-1015">Disulfide bond</keyword>
<feature type="domain" description="Carboxylesterase type B" evidence="7">
    <location>
        <begin position="22"/>
        <end position="505"/>
    </location>
</feature>
<evidence type="ECO:0000256" key="3">
    <source>
        <dbReference type="ARBA" id="ARBA00022801"/>
    </source>
</evidence>
<gene>
    <name evidence="9" type="ORF">GEV33_015304</name>
    <name evidence="8" type="ORF">GEV33_015313</name>
</gene>
<evidence type="ECO:0000256" key="4">
    <source>
        <dbReference type="ARBA" id="ARBA00023157"/>
    </source>
</evidence>
<dbReference type="Proteomes" id="UP000719412">
    <property type="component" value="Unassembled WGS sequence"/>
</dbReference>
<evidence type="ECO:0000256" key="2">
    <source>
        <dbReference type="ARBA" id="ARBA00022487"/>
    </source>
</evidence>